<protein>
    <submittedName>
        <fullName evidence="2">Uncharacterized protein</fullName>
    </submittedName>
</protein>
<feature type="compositionally biased region" description="Polar residues" evidence="1">
    <location>
        <begin position="94"/>
        <end position="104"/>
    </location>
</feature>
<feature type="region of interest" description="Disordered" evidence="1">
    <location>
        <begin position="405"/>
        <end position="512"/>
    </location>
</feature>
<feature type="compositionally biased region" description="Low complexity" evidence="1">
    <location>
        <begin position="406"/>
        <end position="440"/>
    </location>
</feature>
<evidence type="ECO:0000313" key="2">
    <source>
        <dbReference type="EMBL" id="GMH59094.1"/>
    </source>
</evidence>
<accession>A0A9W6ZZ29</accession>
<reference evidence="2" key="1">
    <citation type="submission" date="2022-07" db="EMBL/GenBank/DDBJ databases">
        <title>Genome analysis of Parmales, a sister group of diatoms, reveals the evolutionary specialization of diatoms from phago-mixotrophs to photoautotrophs.</title>
        <authorList>
            <person name="Ban H."/>
            <person name="Sato S."/>
            <person name="Yoshikawa S."/>
            <person name="Kazumasa Y."/>
            <person name="Nakamura Y."/>
            <person name="Ichinomiya M."/>
            <person name="Saitoh K."/>
            <person name="Sato N."/>
            <person name="Blanc-Mathieu R."/>
            <person name="Endo H."/>
            <person name="Kuwata A."/>
            <person name="Ogata H."/>
        </authorList>
    </citation>
    <scope>NUCLEOTIDE SEQUENCE</scope>
</reference>
<comment type="caution">
    <text evidence="2">The sequence shown here is derived from an EMBL/GenBank/DDBJ whole genome shotgun (WGS) entry which is preliminary data.</text>
</comment>
<feature type="region of interest" description="Disordered" evidence="1">
    <location>
        <begin position="159"/>
        <end position="186"/>
    </location>
</feature>
<feature type="region of interest" description="Disordered" evidence="1">
    <location>
        <begin position="1"/>
        <end position="115"/>
    </location>
</feature>
<sequence length="512" mass="56190">MSRGLRENQKIVTDASGQQMSRGLRDSREIVTDASGQQMSRGLRNSQKIVTDASGQQMSRSLRNSRKIVTDASGQQMSRGLRDSREIITGPGGQQMTRNQTPAHKTSSRKSQAKQAAKALAFKPLTEPHVKTLLEKKASVDSFVDKNPTFKKLVTGPLEGTSALDSASGTSPWKPRNTDAGKRAGASRDGGDLYRFAIYNEAEEMWMEGWRVPPVDESGKRIKSVDKRSDCEVFWCIYTWCKGKWVPPGSDEERTKGEKLAEVDAQDRFVEFVGNTTILEYNNCDHLRINSWLGINGKGGLKWFDMCCGVCMSLSDNIQALFGPKKKAISPSVNAKLETISTDMFVVGGPSNAFPKEDTAAHTAKLFPHLVEIQPDHCEYSDDTLDVQTLFNLFVVVRQIYRIGRSSSSSSSSSSRVESTNGSGSDASGSGSNSDSDSATKAADMKKKGGPKKRERGGEGGGDGRSGGEKQAKKPAPKKKADEWDSQEESEEESEEEFDDMFDDMFDEDGDY</sequence>
<feature type="compositionally biased region" description="Acidic residues" evidence="1">
    <location>
        <begin position="484"/>
        <end position="512"/>
    </location>
</feature>
<gene>
    <name evidence="2" type="ORF">TrRE_jg3791</name>
</gene>
<evidence type="ECO:0000256" key="1">
    <source>
        <dbReference type="SAM" id="MobiDB-lite"/>
    </source>
</evidence>
<dbReference type="AlphaFoldDB" id="A0A9W6ZZ29"/>
<dbReference type="Proteomes" id="UP001165082">
    <property type="component" value="Unassembled WGS sequence"/>
</dbReference>
<dbReference type="OrthoDB" id="10454950at2759"/>
<organism evidence="2 3">
    <name type="scientific">Triparma retinervis</name>
    <dbReference type="NCBI Taxonomy" id="2557542"/>
    <lineage>
        <taxon>Eukaryota</taxon>
        <taxon>Sar</taxon>
        <taxon>Stramenopiles</taxon>
        <taxon>Ochrophyta</taxon>
        <taxon>Bolidophyceae</taxon>
        <taxon>Parmales</taxon>
        <taxon>Triparmaceae</taxon>
        <taxon>Triparma</taxon>
    </lineage>
</organism>
<proteinExistence type="predicted"/>
<evidence type="ECO:0000313" key="3">
    <source>
        <dbReference type="Proteomes" id="UP001165082"/>
    </source>
</evidence>
<keyword evidence="3" id="KW-1185">Reference proteome</keyword>
<feature type="compositionally biased region" description="Polar residues" evidence="1">
    <location>
        <begin position="34"/>
        <end position="62"/>
    </location>
</feature>
<name>A0A9W6ZZ29_9STRA</name>
<dbReference type="EMBL" id="BRXZ01003645">
    <property type="protein sequence ID" value="GMH59094.1"/>
    <property type="molecule type" value="Genomic_DNA"/>
</dbReference>